<dbReference type="SUPFAM" id="SSF52172">
    <property type="entry name" value="CheY-like"/>
    <property type="match status" value="1"/>
</dbReference>
<dbReference type="InterPro" id="IPR001789">
    <property type="entry name" value="Sig_transdc_resp-reg_receiver"/>
</dbReference>
<keyword evidence="6" id="KW-0597">Phosphoprotein</keyword>
<dbReference type="InterPro" id="IPR002197">
    <property type="entry name" value="HTH_Fis"/>
</dbReference>
<keyword evidence="4" id="KW-0238">DNA-binding</keyword>
<dbReference type="SUPFAM" id="SSF52540">
    <property type="entry name" value="P-loop containing nucleoside triphosphate hydrolases"/>
    <property type="match status" value="1"/>
</dbReference>
<dbReference type="PROSITE" id="PS50110">
    <property type="entry name" value="RESPONSE_REGULATORY"/>
    <property type="match status" value="1"/>
</dbReference>
<dbReference type="Gene3D" id="1.10.10.60">
    <property type="entry name" value="Homeodomain-like"/>
    <property type="match status" value="1"/>
</dbReference>
<keyword evidence="1" id="KW-0547">Nucleotide-binding</keyword>
<dbReference type="Pfam" id="PF02954">
    <property type="entry name" value="HTH_8"/>
    <property type="match status" value="1"/>
</dbReference>
<dbReference type="InterPro" id="IPR002078">
    <property type="entry name" value="Sigma_54_int"/>
</dbReference>
<dbReference type="Gene3D" id="3.40.50.2300">
    <property type="match status" value="1"/>
</dbReference>
<dbReference type="InterPro" id="IPR027417">
    <property type="entry name" value="P-loop_NTPase"/>
</dbReference>
<feature type="modified residue" description="4-aspartylphosphate" evidence="6">
    <location>
        <position position="66"/>
    </location>
</feature>
<dbReference type="Pfam" id="PF00072">
    <property type="entry name" value="Response_reg"/>
    <property type="match status" value="1"/>
</dbReference>
<dbReference type="CDD" id="cd17534">
    <property type="entry name" value="REC_DC-like"/>
    <property type="match status" value="1"/>
</dbReference>
<evidence type="ECO:0000313" key="10">
    <source>
        <dbReference type="Proteomes" id="UP001479606"/>
    </source>
</evidence>
<dbReference type="Gene3D" id="3.40.50.300">
    <property type="entry name" value="P-loop containing nucleotide triphosphate hydrolases"/>
    <property type="match status" value="1"/>
</dbReference>
<protein>
    <submittedName>
        <fullName evidence="9">Sigma 54-interacting transcriptional regulator</fullName>
    </submittedName>
</protein>
<dbReference type="SMART" id="SM00382">
    <property type="entry name" value="AAA"/>
    <property type="match status" value="1"/>
</dbReference>
<feature type="domain" description="Sigma-54 factor interaction" evidence="7">
    <location>
        <begin position="340"/>
        <end position="569"/>
    </location>
</feature>
<dbReference type="InterPro" id="IPR003593">
    <property type="entry name" value="AAA+_ATPase"/>
</dbReference>
<dbReference type="PROSITE" id="PS50045">
    <property type="entry name" value="SIGMA54_INTERACT_4"/>
    <property type="match status" value="1"/>
</dbReference>
<dbReference type="InterPro" id="IPR025943">
    <property type="entry name" value="Sigma_54_int_dom_ATP-bd_2"/>
</dbReference>
<dbReference type="PANTHER" id="PTHR32071:SF117">
    <property type="entry name" value="PTS-DEPENDENT DIHYDROXYACETONE KINASE OPERON REGULATORY PROTEIN-RELATED"/>
    <property type="match status" value="1"/>
</dbReference>
<evidence type="ECO:0000256" key="2">
    <source>
        <dbReference type="ARBA" id="ARBA00022840"/>
    </source>
</evidence>
<evidence type="ECO:0000256" key="6">
    <source>
        <dbReference type="PROSITE-ProRule" id="PRU00169"/>
    </source>
</evidence>
<evidence type="ECO:0000256" key="3">
    <source>
        <dbReference type="ARBA" id="ARBA00023015"/>
    </source>
</evidence>
<evidence type="ECO:0000256" key="1">
    <source>
        <dbReference type="ARBA" id="ARBA00022741"/>
    </source>
</evidence>
<dbReference type="InterPro" id="IPR011006">
    <property type="entry name" value="CheY-like_superfamily"/>
</dbReference>
<name>A0ABU9LYV1_9BACT</name>
<sequence>MEALTPSAPAHPFDCQVLIVEDEYVIANNLQLILEQAGYGVIGIADSIAEAHALMAETRPDMVLLDIYLKRKERGLDLAKHLFDEHIPFIYISANDNPSVLEEVKATFPNGYIVKPFREQDVLMALEIGRYRHAHGVEMALRKEKVLQIAITEALAGSDGWEVKLLQLAQLLQEHIPFDFFSVRHRKAGADTFYRYYRVGFKEYQSISPAGFLQMTKRATAIPAEETAASDLYNHEAFKALCRQHPLVQLTAKTFKLNSALLFSLVAGQGETFDISFFSRQPDAYRFEHSVLLDRLEQPILFTLERALAYDKIAQLSEQLRQENAYLQEEVKTSANFEEIIGTSPALLQVFNQVTQVAPTDTTVLILGESGTGKELFARAIHNLSGRKDKMLVKLNCATLPATLIESELFGHERGAFTGATDKRVGKFELANGGTIFLDEIGELPLELQAKLLRVLQEREVERVGSNTPIKVDVRIIVATNRHIEQEVTAGRFRLDLYFRLAIFPIMLPPLRERPSDIPSLAGFFALKSARRMGKPFAGIPEGMLQEFLRYPWPGNIRELENVIEQAVIINDGKSPLSLGRPLANSLFLGSSQAAVAGGAEGQLPPASQPKALTDVKLIQEEAEREFIMSILQRTNGRVRGSGGAAELLNLKPTTLEYRMGKLGIRKIIGLKPEEAPMDPN</sequence>
<reference evidence="9 10" key="1">
    <citation type="journal article" date="2018" name="Arch. Microbiol.">
        <title>Hymenobacter segetis sp. nov., isolated from soil.</title>
        <authorList>
            <person name="Ten L.N."/>
            <person name="Lim S.J."/>
            <person name="Kim B.O."/>
            <person name="Kang I.K."/>
            <person name="Jung H.Y."/>
        </authorList>
    </citation>
    <scope>NUCLEOTIDE SEQUENCE [LARGE SCALE GENOMIC DNA]</scope>
    <source>
        <strain evidence="9 10">S7-3-11</strain>
    </source>
</reference>
<dbReference type="PROSITE" id="PS00675">
    <property type="entry name" value="SIGMA54_INTERACT_1"/>
    <property type="match status" value="1"/>
</dbReference>
<dbReference type="CDD" id="cd00009">
    <property type="entry name" value="AAA"/>
    <property type="match status" value="1"/>
</dbReference>
<dbReference type="InterPro" id="IPR025944">
    <property type="entry name" value="Sigma_54_int_dom_CS"/>
</dbReference>
<evidence type="ECO:0000256" key="5">
    <source>
        <dbReference type="ARBA" id="ARBA00023163"/>
    </source>
</evidence>
<comment type="caution">
    <text evidence="9">The sequence shown here is derived from an EMBL/GenBank/DDBJ whole genome shotgun (WGS) entry which is preliminary data.</text>
</comment>
<gene>
    <name evidence="9" type="ORF">AAFH49_13400</name>
</gene>
<dbReference type="InterPro" id="IPR058031">
    <property type="entry name" value="AAA_lid_NorR"/>
</dbReference>
<dbReference type="RefSeq" id="WP_342298868.1">
    <property type="nucleotide sequence ID" value="NZ_JBCEVZ010000032.1"/>
</dbReference>
<feature type="domain" description="Response regulatory" evidence="8">
    <location>
        <begin position="16"/>
        <end position="130"/>
    </location>
</feature>
<dbReference type="Gene3D" id="1.10.8.60">
    <property type="match status" value="1"/>
</dbReference>
<organism evidence="9 10">
    <name type="scientific">Hymenobacter segetis</name>
    <dbReference type="NCBI Taxonomy" id="2025509"/>
    <lineage>
        <taxon>Bacteria</taxon>
        <taxon>Pseudomonadati</taxon>
        <taxon>Bacteroidota</taxon>
        <taxon>Cytophagia</taxon>
        <taxon>Cytophagales</taxon>
        <taxon>Hymenobacteraceae</taxon>
        <taxon>Hymenobacter</taxon>
    </lineage>
</organism>
<dbReference type="PROSITE" id="PS00688">
    <property type="entry name" value="SIGMA54_INTERACT_3"/>
    <property type="match status" value="1"/>
</dbReference>
<accession>A0ABU9LYV1</accession>
<evidence type="ECO:0000256" key="4">
    <source>
        <dbReference type="ARBA" id="ARBA00023125"/>
    </source>
</evidence>
<keyword evidence="10" id="KW-1185">Reference proteome</keyword>
<dbReference type="SMART" id="SM00448">
    <property type="entry name" value="REC"/>
    <property type="match status" value="1"/>
</dbReference>
<dbReference type="PANTHER" id="PTHR32071">
    <property type="entry name" value="TRANSCRIPTIONAL REGULATORY PROTEIN"/>
    <property type="match status" value="1"/>
</dbReference>
<dbReference type="Pfam" id="PF00158">
    <property type="entry name" value="Sigma54_activat"/>
    <property type="match status" value="1"/>
</dbReference>
<evidence type="ECO:0000259" key="8">
    <source>
        <dbReference type="PROSITE" id="PS50110"/>
    </source>
</evidence>
<dbReference type="Pfam" id="PF25601">
    <property type="entry name" value="AAA_lid_14"/>
    <property type="match status" value="1"/>
</dbReference>
<proteinExistence type="predicted"/>
<evidence type="ECO:0000313" key="9">
    <source>
        <dbReference type="EMBL" id="MEL5995209.1"/>
    </source>
</evidence>
<keyword evidence="3" id="KW-0805">Transcription regulation</keyword>
<keyword evidence="5" id="KW-0804">Transcription</keyword>
<evidence type="ECO:0000259" key="7">
    <source>
        <dbReference type="PROSITE" id="PS50045"/>
    </source>
</evidence>
<dbReference type="Proteomes" id="UP001479606">
    <property type="component" value="Unassembled WGS sequence"/>
</dbReference>
<dbReference type="PROSITE" id="PS00676">
    <property type="entry name" value="SIGMA54_INTERACT_2"/>
    <property type="match status" value="1"/>
</dbReference>
<dbReference type="EMBL" id="JBCEVZ010000032">
    <property type="protein sequence ID" value="MEL5995209.1"/>
    <property type="molecule type" value="Genomic_DNA"/>
</dbReference>
<dbReference type="InterPro" id="IPR025662">
    <property type="entry name" value="Sigma_54_int_dom_ATP-bd_1"/>
</dbReference>
<keyword evidence="2" id="KW-0067">ATP-binding</keyword>